<reference evidence="1 2" key="1">
    <citation type="submission" date="2019-10" db="EMBL/GenBank/DDBJ databases">
        <title>Extracellular Electron Transfer in a Candidatus Methanoperedens spp. Enrichment Culture.</title>
        <authorList>
            <person name="Berger S."/>
            <person name="Rangel Shaw D."/>
            <person name="Berben T."/>
            <person name="In 'T Zandt M."/>
            <person name="Frank J."/>
            <person name="Reimann J."/>
            <person name="Jetten M.S.M."/>
            <person name="Welte C.U."/>
        </authorList>
    </citation>
    <scope>NUCLEOTIDE SEQUENCE [LARGE SCALE GENOMIC DNA]</scope>
    <source>
        <strain evidence="1">SB12</strain>
    </source>
</reference>
<dbReference type="AlphaFoldDB" id="A0A833GXR0"/>
<dbReference type="Proteomes" id="UP000460298">
    <property type="component" value="Unassembled WGS sequence"/>
</dbReference>
<proteinExistence type="predicted"/>
<name>A0A833GXR0_9LEPT</name>
<dbReference type="EMBL" id="WBUI01000036">
    <property type="protein sequence ID" value="KAB2929171.1"/>
    <property type="molecule type" value="Genomic_DNA"/>
</dbReference>
<gene>
    <name evidence="1" type="ORF">F9K24_20830</name>
</gene>
<comment type="caution">
    <text evidence="1">The sequence shown here is derived from an EMBL/GenBank/DDBJ whole genome shotgun (WGS) entry which is preliminary data.</text>
</comment>
<organism evidence="1 2">
    <name type="scientific">Leptonema illini</name>
    <dbReference type="NCBI Taxonomy" id="183"/>
    <lineage>
        <taxon>Bacteria</taxon>
        <taxon>Pseudomonadati</taxon>
        <taxon>Spirochaetota</taxon>
        <taxon>Spirochaetia</taxon>
        <taxon>Leptospirales</taxon>
        <taxon>Leptospiraceae</taxon>
        <taxon>Leptonema</taxon>
    </lineage>
</organism>
<sequence>MKLIVAKIKGGVDKAKSLFSKNKEMEEWEKKNPEKAAEVDRGLAEIDELEKTKAVGDRLAQKDAESIAKTVQRKHSVFKKMEAVGEEDRLIYKYTVNPSAMKATRFRLRRRTQSDSYELYKQIAKALKVTVQWPENPPLRTEEDRSTLRTLLYNAILSKYKGNLKALDNDVLSSGVIPSELNKMRGNIFELWVRENVPGVSQEKRRPTFEVPAGDEIRTRFADGFRAEGRTLIEAKTIQEARRPSSSEIEQMVDYKSIIEKQIPWIHFDENGTKTELTFERIHYLFNNERVANAWAGAIRENVREDYVIFVGSDKWKAE</sequence>
<evidence type="ECO:0000313" key="1">
    <source>
        <dbReference type="EMBL" id="KAB2929171.1"/>
    </source>
</evidence>
<accession>A0A833GXR0</accession>
<protein>
    <submittedName>
        <fullName evidence="1">Uncharacterized protein</fullName>
    </submittedName>
</protein>
<evidence type="ECO:0000313" key="2">
    <source>
        <dbReference type="Proteomes" id="UP000460298"/>
    </source>
</evidence>